<keyword evidence="1 2" id="KW-0472">Membrane</keyword>
<keyword evidence="2" id="KW-1133">Transmembrane helix</keyword>
<evidence type="ECO:0000259" key="3">
    <source>
        <dbReference type="Pfam" id="PF04608"/>
    </source>
</evidence>
<comment type="catalytic activity">
    <reaction evidence="1">
        <text>a 1,2-diacyl-sn-glycero-3-phospho-(1'-sn-glycero-3'-phosphate) + H2O = a 1,2-diacyl-sn-glycero-3-phospho-(1'-sn-glycerol) + phosphate</text>
        <dbReference type="Rhea" id="RHEA:33751"/>
        <dbReference type="ChEBI" id="CHEBI:15377"/>
        <dbReference type="ChEBI" id="CHEBI:43474"/>
        <dbReference type="ChEBI" id="CHEBI:60110"/>
        <dbReference type="ChEBI" id="CHEBI:64716"/>
        <dbReference type="EC" id="3.1.3.27"/>
    </reaction>
</comment>
<evidence type="ECO:0000313" key="4">
    <source>
        <dbReference type="EMBL" id="QXM25123.1"/>
    </source>
</evidence>
<gene>
    <name evidence="4" type="ORF">KO353_02400</name>
</gene>
<dbReference type="Pfam" id="PF04608">
    <property type="entry name" value="PgpA"/>
    <property type="match status" value="1"/>
</dbReference>
<evidence type="ECO:0000256" key="2">
    <source>
        <dbReference type="SAM" id="Phobius"/>
    </source>
</evidence>
<name>A0A975U3L1_9PROT</name>
<keyword evidence="1" id="KW-1208">Phospholipid metabolism</keyword>
<comment type="cofactor">
    <cofactor evidence="1">
        <name>Mg(2+)</name>
        <dbReference type="ChEBI" id="CHEBI:18420"/>
    </cofactor>
</comment>
<feature type="transmembrane region" description="Helical" evidence="2">
    <location>
        <begin position="80"/>
        <end position="101"/>
    </location>
</feature>
<keyword evidence="1" id="KW-0443">Lipid metabolism</keyword>
<dbReference type="InterPro" id="IPR026037">
    <property type="entry name" value="PgpA"/>
</dbReference>
<comment type="subcellular location">
    <subcellularLocation>
        <location evidence="1">Cell inner membrane</location>
        <topology evidence="1">Multi-pass membrane protein</topology>
    </subcellularLocation>
</comment>
<keyword evidence="1" id="KW-0595">Phospholipid degradation</keyword>
<dbReference type="PIRSF" id="PIRSF006162">
    <property type="entry name" value="PgpA"/>
    <property type="match status" value="1"/>
</dbReference>
<keyword evidence="1" id="KW-1003">Cell membrane</keyword>
<feature type="transmembrane region" description="Helical" evidence="2">
    <location>
        <begin position="20"/>
        <end position="53"/>
    </location>
</feature>
<evidence type="ECO:0000256" key="1">
    <source>
        <dbReference type="PIRNR" id="PIRNR006162"/>
    </source>
</evidence>
<comment type="function">
    <text evidence="1">Lipid phosphatase which dephosphorylates phosphatidylglycerophosphate (PGP) to phosphatidylglycerol (PG).</text>
</comment>
<dbReference type="AlphaFoldDB" id="A0A975U3L1"/>
<comment type="pathway">
    <text evidence="1">Phospholipid metabolism; phosphatidylglycerol biosynthesis; phosphatidylglycerol from CDP-diacylglycerol: step 2/2.</text>
</comment>
<keyword evidence="5" id="KW-1185">Reference proteome</keyword>
<protein>
    <recommendedName>
        <fullName evidence="1">Phosphatidylglycerophosphatase A</fullName>
        <ecNumber evidence="1">3.1.3.27</ecNumber>
    </recommendedName>
    <alternativeName>
        <fullName evidence="1">Phosphatidylglycerolphosphate phosphatase A</fullName>
    </alternativeName>
</protein>
<sequence length="151" mass="15343">MSGLASLWGVGRLRPAPGTWGSLVALAPGAALLALGGPGLVALAALALAWAGWRAVSALPPDEQANDAGWIVVDEAAGQWLALAGLATVTPAGLVAAFLLFRAFDVLKPWPVSWADRRKDALGIMLDDLVAGALAAAILLAVRLVVPEALP</sequence>
<keyword evidence="1" id="KW-0378">Hydrolase</keyword>
<dbReference type="Proteomes" id="UP000694001">
    <property type="component" value="Chromosome"/>
</dbReference>
<dbReference type="EMBL" id="CP076448">
    <property type="protein sequence ID" value="QXM25123.1"/>
    <property type="molecule type" value="Genomic_DNA"/>
</dbReference>
<feature type="domain" description="YutG/PgpA" evidence="3">
    <location>
        <begin position="4"/>
        <end position="142"/>
    </location>
</feature>
<keyword evidence="1" id="KW-0460">Magnesium</keyword>
<keyword evidence="1" id="KW-0997">Cell inner membrane</keyword>
<proteinExistence type="predicted"/>
<keyword evidence="1 2" id="KW-0812">Transmembrane</keyword>
<dbReference type="GO" id="GO:0008962">
    <property type="term" value="F:phosphatidylglycerophosphatase activity"/>
    <property type="evidence" value="ECO:0007669"/>
    <property type="project" value="InterPro"/>
</dbReference>
<dbReference type="PANTHER" id="PTHR36305">
    <property type="entry name" value="PHOSPHATIDYLGLYCEROPHOSPHATASE A"/>
    <property type="match status" value="1"/>
</dbReference>
<accession>A0A975U3L1</accession>
<evidence type="ECO:0000313" key="5">
    <source>
        <dbReference type="Proteomes" id="UP000694001"/>
    </source>
</evidence>
<reference evidence="4" key="1">
    <citation type="submission" date="2021-06" db="EMBL/GenBank/DDBJ databases">
        <title>Elioraea tepida, sp. nov., a moderately thermophilic aerobic anoxygenic phototrophic bacterium isolated from an alkaline siliceous hot spring mat community in Yellowstone National Park, WY, USA.</title>
        <authorList>
            <person name="Saini M.K."/>
            <person name="Yoshida S."/>
            <person name="Sebastian A."/>
            <person name="Hirose S."/>
            <person name="Hara E."/>
            <person name="Tamaki H."/>
            <person name="Soulier N.T."/>
            <person name="Albert I."/>
            <person name="Hanada S."/>
            <person name="Bryant D.A."/>
            <person name="Tank M."/>
        </authorList>
    </citation>
    <scope>NUCLEOTIDE SEQUENCE</scope>
    <source>
        <strain evidence="4">MS-P2</strain>
    </source>
</reference>
<dbReference type="KEGG" id="elio:KO353_02400"/>
<feature type="transmembrane region" description="Helical" evidence="2">
    <location>
        <begin position="122"/>
        <end position="146"/>
    </location>
</feature>
<dbReference type="PANTHER" id="PTHR36305:SF1">
    <property type="entry name" value="PHOSPHATIDYLGLYCEROPHOSPHATASE A"/>
    <property type="match status" value="1"/>
</dbReference>
<dbReference type="EC" id="3.1.3.27" evidence="1"/>
<dbReference type="RefSeq" id="WP_218286179.1">
    <property type="nucleotide sequence ID" value="NZ_CP076448.1"/>
</dbReference>
<keyword evidence="1" id="KW-0479">Metal-binding</keyword>
<dbReference type="GO" id="GO:0006629">
    <property type="term" value="P:lipid metabolic process"/>
    <property type="evidence" value="ECO:0007669"/>
    <property type="project" value="InterPro"/>
</dbReference>
<dbReference type="CDD" id="cd06971">
    <property type="entry name" value="PgpA"/>
    <property type="match status" value="1"/>
</dbReference>
<organism evidence="4 5">
    <name type="scientific">Elioraea tepida</name>
    <dbReference type="NCBI Taxonomy" id="2843330"/>
    <lineage>
        <taxon>Bacteria</taxon>
        <taxon>Pseudomonadati</taxon>
        <taxon>Pseudomonadota</taxon>
        <taxon>Alphaproteobacteria</taxon>
        <taxon>Acetobacterales</taxon>
        <taxon>Elioraeaceae</taxon>
        <taxon>Elioraea</taxon>
    </lineage>
</organism>
<dbReference type="InterPro" id="IPR007686">
    <property type="entry name" value="YutG/PgpA"/>
</dbReference>
<keyword evidence="1" id="KW-0442">Lipid degradation</keyword>